<proteinExistence type="predicted"/>
<dbReference type="EMBL" id="CYTW01000005">
    <property type="protein sequence ID" value="CUK11188.1"/>
    <property type="molecule type" value="Genomic_DNA"/>
</dbReference>
<dbReference type="InterPro" id="IPR008537">
    <property type="entry name" value="DUF819"/>
</dbReference>
<feature type="transmembrane region" description="Helical" evidence="1">
    <location>
        <begin position="149"/>
        <end position="169"/>
    </location>
</feature>
<dbReference type="Proteomes" id="UP000051870">
    <property type="component" value="Unassembled WGS sequence"/>
</dbReference>
<keyword evidence="1" id="KW-1133">Transmembrane helix</keyword>
<feature type="transmembrane region" description="Helical" evidence="1">
    <location>
        <begin position="211"/>
        <end position="232"/>
    </location>
</feature>
<accession>A0A0N7MAF7</accession>
<keyword evidence="1" id="KW-0812">Transmembrane</keyword>
<organism evidence="2 3">
    <name type="scientific">Shimia thalassica</name>
    <dbReference type="NCBI Taxonomy" id="1715693"/>
    <lineage>
        <taxon>Bacteria</taxon>
        <taxon>Pseudomonadati</taxon>
        <taxon>Pseudomonadota</taxon>
        <taxon>Alphaproteobacteria</taxon>
        <taxon>Rhodobacterales</taxon>
        <taxon>Roseobacteraceae</taxon>
    </lineage>
</organism>
<sequence length="378" mass="39574">MTEVGFIVAFLAAPALILWAARFVPLAQRLGPIVLCYIGGLALGLSGLLPESATAPRTTATEVSLALALPLLLFSVDIRSWGRVAGRAMVSMLFAVIAVVAVATALFIVFSSRGVDQPEQLAGMAVGMYTGGIANLGAIKLALSIPDERYLLFATVDTVVGAVYLLFVLTTAPRLVSTFLTPFPKEAMISQDIEDNTDAEKTRKNMIAGSLIGLLCAAVSVGLAVALAPIFSFASPDIMVIVLLTTFGLAASLIPQVRDNRYATPIGMYLIYAFSFCVAAAMDLTALKDMDLSVLIFIVLATFGSLTLHSLACRLAKIDGDTFLITSVAALMSPAFVPMVARSLGNPAILISGMTTGILGFAIGNYLGITIALMLAAI</sequence>
<dbReference type="RefSeq" id="WP_058312714.1">
    <property type="nucleotide sequence ID" value="NZ_CYTW01000005.1"/>
</dbReference>
<keyword evidence="1" id="KW-0472">Membrane</keyword>
<dbReference type="PANTHER" id="PTHR34289">
    <property type="entry name" value="PROTEIN, PUTATIVE (DUF819)-RELATED"/>
    <property type="match status" value="1"/>
</dbReference>
<feature type="transmembrane region" description="Helical" evidence="1">
    <location>
        <begin position="121"/>
        <end position="143"/>
    </location>
</feature>
<evidence type="ECO:0000313" key="3">
    <source>
        <dbReference type="Proteomes" id="UP000051870"/>
    </source>
</evidence>
<evidence type="ECO:0000256" key="1">
    <source>
        <dbReference type="SAM" id="Phobius"/>
    </source>
</evidence>
<feature type="transmembrane region" description="Helical" evidence="1">
    <location>
        <begin position="238"/>
        <end position="254"/>
    </location>
</feature>
<dbReference type="PANTHER" id="PTHR34289:SF8">
    <property type="entry name" value="DUF819 DOMAIN-CONTAINING PROTEIN"/>
    <property type="match status" value="1"/>
</dbReference>
<feature type="transmembrane region" description="Helical" evidence="1">
    <location>
        <begin position="347"/>
        <end position="376"/>
    </location>
</feature>
<reference evidence="3" key="1">
    <citation type="submission" date="2015-09" db="EMBL/GenBank/DDBJ databases">
        <authorList>
            <person name="Rodrigo-Torres Lidia"/>
            <person name="Arahal R.David."/>
        </authorList>
    </citation>
    <scope>NUCLEOTIDE SEQUENCE [LARGE SCALE GENOMIC DNA]</scope>
    <source>
        <strain evidence="3">CECT 7735</strain>
    </source>
</reference>
<feature type="transmembrane region" description="Helical" evidence="1">
    <location>
        <begin position="30"/>
        <end position="49"/>
    </location>
</feature>
<evidence type="ECO:0000313" key="2">
    <source>
        <dbReference type="EMBL" id="CUK11188.1"/>
    </source>
</evidence>
<feature type="transmembrane region" description="Helical" evidence="1">
    <location>
        <begin position="323"/>
        <end position="341"/>
    </location>
</feature>
<keyword evidence="3" id="KW-1185">Reference proteome</keyword>
<dbReference type="Pfam" id="PF05684">
    <property type="entry name" value="DUF819"/>
    <property type="match status" value="1"/>
</dbReference>
<feature type="transmembrane region" description="Helical" evidence="1">
    <location>
        <begin position="266"/>
        <end position="286"/>
    </location>
</feature>
<gene>
    <name evidence="2" type="ORF">PH7735_03545</name>
</gene>
<dbReference type="STRING" id="1715693.PH7735_03545"/>
<feature type="transmembrane region" description="Helical" evidence="1">
    <location>
        <begin position="88"/>
        <end position="109"/>
    </location>
</feature>
<dbReference type="GeneID" id="83882522"/>
<feature type="transmembrane region" description="Helical" evidence="1">
    <location>
        <begin position="292"/>
        <end position="311"/>
    </location>
</feature>
<protein>
    <submittedName>
        <fullName evidence="2">Putative integral membrane protein</fullName>
    </submittedName>
</protein>
<dbReference type="AlphaFoldDB" id="A0A0N7MAF7"/>
<name>A0A0N7MAF7_9RHOB</name>